<evidence type="ECO:0008006" key="3">
    <source>
        <dbReference type="Google" id="ProtNLM"/>
    </source>
</evidence>
<sequence>MDLDQHPGKKIKWIIEHFENGNTAAFARKVSLKAPTVDAYLRENTKPGYDAIQGILRAYPEINIHWFILNQGPIKRELSDTELDALEENHRLRTGIQELYELYVEGNKEA</sequence>
<organism evidence="1 2">
    <name type="scientific">Roseivirga misakiensis</name>
    <dbReference type="NCBI Taxonomy" id="1563681"/>
    <lineage>
        <taxon>Bacteria</taxon>
        <taxon>Pseudomonadati</taxon>
        <taxon>Bacteroidota</taxon>
        <taxon>Cytophagia</taxon>
        <taxon>Cytophagales</taxon>
        <taxon>Roseivirgaceae</taxon>
        <taxon>Roseivirga</taxon>
    </lineage>
</organism>
<comment type="caution">
    <text evidence="1">The sequence shown here is derived from an EMBL/GenBank/DDBJ whole genome shotgun (WGS) entry which is preliminary data.</text>
</comment>
<proteinExistence type="predicted"/>
<accession>A0A1E5T4N4</accession>
<dbReference type="Proteomes" id="UP000095552">
    <property type="component" value="Unassembled WGS sequence"/>
</dbReference>
<gene>
    <name evidence="1" type="ORF">BFP71_01170</name>
</gene>
<evidence type="ECO:0000313" key="1">
    <source>
        <dbReference type="EMBL" id="OEK06316.1"/>
    </source>
</evidence>
<reference evidence="1 2" key="1">
    <citation type="submission" date="2016-08" db="EMBL/GenBank/DDBJ databases">
        <title>Draft genome of Fabibacter sp. strain SK-8.</title>
        <authorList>
            <person name="Wong S.-K."/>
            <person name="Hamasaki K."/>
            <person name="Yoshizawa S."/>
        </authorList>
    </citation>
    <scope>NUCLEOTIDE SEQUENCE [LARGE SCALE GENOMIC DNA]</scope>
    <source>
        <strain evidence="1 2">SK-8</strain>
    </source>
</reference>
<dbReference type="RefSeq" id="WP_069833627.1">
    <property type="nucleotide sequence ID" value="NZ_MDGQ01000003.1"/>
</dbReference>
<evidence type="ECO:0000313" key="2">
    <source>
        <dbReference type="Proteomes" id="UP000095552"/>
    </source>
</evidence>
<dbReference type="EMBL" id="MDGQ01000003">
    <property type="protein sequence ID" value="OEK06316.1"/>
    <property type="molecule type" value="Genomic_DNA"/>
</dbReference>
<dbReference type="AlphaFoldDB" id="A0A1E5T4N4"/>
<dbReference type="OrthoDB" id="980419at2"/>
<protein>
    <recommendedName>
        <fullName evidence="3">HTH cro/C1-type domain-containing protein</fullName>
    </recommendedName>
</protein>
<name>A0A1E5T4N4_9BACT</name>
<keyword evidence="2" id="KW-1185">Reference proteome</keyword>